<comment type="similarity">
    <text evidence="1">Belongs to the LysR transcriptional regulatory family.</text>
</comment>
<dbReference type="Gene3D" id="3.40.190.10">
    <property type="entry name" value="Periplasmic binding protein-like II"/>
    <property type="match status" value="2"/>
</dbReference>
<dbReference type="InterPro" id="IPR058163">
    <property type="entry name" value="LysR-type_TF_proteobact-type"/>
</dbReference>
<evidence type="ECO:0000256" key="1">
    <source>
        <dbReference type="ARBA" id="ARBA00009437"/>
    </source>
</evidence>
<dbReference type="InterPro" id="IPR036388">
    <property type="entry name" value="WH-like_DNA-bd_sf"/>
</dbReference>
<keyword evidence="4" id="KW-0804">Transcription</keyword>
<sequence length="306" mass="34923">MPRPSFSSLKTFEVVARLGSLRAAGEVLHITQSAVSHQLRRLEENLQIQLLEKKGRGIRLTPSGEQLAFQLAEGFEIIDEAVDNITTEKHLEQLRIICLPSIAVRWLIPRLNRFRARYPDYAISFQYIDVSRTEVPPDVDIQITWYDGEPASRFDKQRLFAGDTLPVASPLYLQTVNPIEHPRDLLRLDILHDETSAPWRNWFQNQGLNPSHLDRGVFYQDFNLLSSAAIAGQGIALCPPRLIEYELTNGTLEILFDSPSNTSRAYWLFSHPNPRPAVRHFMDWLLEEAKEPEPTTPERSSDSSPA</sequence>
<dbReference type="SUPFAM" id="SSF53850">
    <property type="entry name" value="Periplasmic binding protein-like II"/>
    <property type="match status" value="1"/>
</dbReference>
<keyword evidence="2" id="KW-0805">Transcription regulation</keyword>
<dbReference type="Pfam" id="PF00126">
    <property type="entry name" value="HTH_1"/>
    <property type="match status" value="1"/>
</dbReference>
<dbReference type="GO" id="GO:0043565">
    <property type="term" value="F:sequence-specific DNA binding"/>
    <property type="evidence" value="ECO:0007669"/>
    <property type="project" value="TreeGrafter"/>
</dbReference>
<dbReference type="Gene3D" id="1.10.10.10">
    <property type="entry name" value="Winged helix-like DNA-binding domain superfamily/Winged helix DNA-binding domain"/>
    <property type="match status" value="1"/>
</dbReference>
<organism evidence="6 7">
    <name type="scientific">Marinobacter oulmenensis</name>
    <dbReference type="NCBI Taxonomy" id="643747"/>
    <lineage>
        <taxon>Bacteria</taxon>
        <taxon>Pseudomonadati</taxon>
        <taxon>Pseudomonadota</taxon>
        <taxon>Gammaproteobacteria</taxon>
        <taxon>Pseudomonadales</taxon>
        <taxon>Marinobacteraceae</taxon>
        <taxon>Marinobacter</taxon>
    </lineage>
</organism>
<dbReference type="EMBL" id="JACHFE010000008">
    <property type="protein sequence ID" value="MBB5322345.1"/>
    <property type="molecule type" value="Genomic_DNA"/>
</dbReference>
<dbReference type="PRINTS" id="PR00039">
    <property type="entry name" value="HTHLYSR"/>
</dbReference>
<dbReference type="InterPro" id="IPR000847">
    <property type="entry name" value="LysR_HTH_N"/>
</dbReference>
<dbReference type="AlphaFoldDB" id="A0A840UJ61"/>
<protein>
    <submittedName>
        <fullName evidence="6">LysR family glycine cleavage system transcriptional activator</fullName>
    </submittedName>
</protein>
<dbReference type="FunFam" id="1.10.10.10:FF:000001">
    <property type="entry name" value="LysR family transcriptional regulator"/>
    <property type="match status" value="1"/>
</dbReference>
<proteinExistence type="inferred from homology"/>
<dbReference type="GO" id="GO:0006351">
    <property type="term" value="P:DNA-templated transcription"/>
    <property type="evidence" value="ECO:0007669"/>
    <property type="project" value="TreeGrafter"/>
</dbReference>
<feature type="domain" description="HTH lysR-type" evidence="5">
    <location>
        <begin position="4"/>
        <end position="61"/>
    </location>
</feature>
<dbReference type="RefSeq" id="WP_183705451.1">
    <property type="nucleotide sequence ID" value="NZ_JACHFE010000008.1"/>
</dbReference>
<gene>
    <name evidence="6" type="ORF">HNR38_002846</name>
</gene>
<dbReference type="Proteomes" id="UP000591735">
    <property type="component" value="Unassembled WGS sequence"/>
</dbReference>
<dbReference type="InterPro" id="IPR036390">
    <property type="entry name" value="WH_DNA-bd_sf"/>
</dbReference>
<dbReference type="Pfam" id="PF03466">
    <property type="entry name" value="LysR_substrate"/>
    <property type="match status" value="1"/>
</dbReference>
<dbReference type="PANTHER" id="PTHR30537">
    <property type="entry name" value="HTH-TYPE TRANSCRIPTIONAL REGULATOR"/>
    <property type="match status" value="1"/>
</dbReference>
<dbReference type="SUPFAM" id="SSF46785">
    <property type="entry name" value="Winged helix' DNA-binding domain"/>
    <property type="match status" value="1"/>
</dbReference>
<name>A0A840UJ61_9GAMM</name>
<dbReference type="GO" id="GO:0003700">
    <property type="term" value="F:DNA-binding transcription factor activity"/>
    <property type="evidence" value="ECO:0007669"/>
    <property type="project" value="InterPro"/>
</dbReference>
<keyword evidence="3" id="KW-0238">DNA-binding</keyword>
<evidence type="ECO:0000256" key="4">
    <source>
        <dbReference type="ARBA" id="ARBA00023163"/>
    </source>
</evidence>
<accession>A0A840UJ61</accession>
<evidence type="ECO:0000256" key="3">
    <source>
        <dbReference type="ARBA" id="ARBA00023125"/>
    </source>
</evidence>
<comment type="caution">
    <text evidence="6">The sequence shown here is derived from an EMBL/GenBank/DDBJ whole genome shotgun (WGS) entry which is preliminary data.</text>
</comment>
<dbReference type="InterPro" id="IPR005119">
    <property type="entry name" value="LysR_subst-bd"/>
</dbReference>
<evidence type="ECO:0000259" key="5">
    <source>
        <dbReference type="PROSITE" id="PS50931"/>
    </source>
</evidence>
<evidence type="ECO:0000313" key="7">
    <source>
        <dbReference type="Proteomes" id="UP000591735"/>
    </source>
</evidence>
<reference evidence="6 7" key="1">
    <citation type="submission" date="2020-08" db="EMBL/GenBank/DDBJ databases">
        <title>Genomic Encyclopedia of Type Strains, Phase IV (KMG-IV): sequencing the most valuable type-strain genomes for metagenomic binning, comparative biology and taxonomic classification.</title>
        <authorList>
            <person name="Goeker M."/>
        </authorList>
    </citation>
    <scope>NUCLEOTIDE SEQUENCE [LARGE SCALE GENOMIC DNA]</scope>
    <source>
        <strain evidence="6 7">DSM 22359</strain>
    </source>
</reference>
<dbReference type="PROSITE" id="PS50931">
    <property type="entry name" value="HTH_LYSR"/>
    <property type="match status" value="1"/>
</dbReference>
<dbReference type="CDD" id="cd08432">
    <property type="entry name" value="PBP2_GcdR_TrpI_HvrB_AmpR_like"/>
    <property type="match status" value="1"/>
</dbReference>
<keyword evidence="7" id="KW-1185">Reference proteome</keyword>
<dbReference type="PANTHER" id="PTHR30537:SF79">
    <property type="entry name" value="TRANSCRIPTIONAL REGULATOR-RELATED"/>
    <property type="match status" value="1"/>
</dbReference>
<evidence type="ECO:0000313" key="6">
    <source>
        <dbReference type="EMBL" id="MBB5322345.1"/>
    </source>
</evidence>
<evidence type="ECO:0000256" key="2">
    <source>
        <dbReference type="ARBA" id="ARBA00023015"/>
    </source>
</evidence>